<dbReference type="EMBL" id="JACHHY010000036">
    <property type="protein sequence ID" value="MBB5020461.1"/>
    <property type="molecule type" value="Genomic_DNA"/>
</dbReference>
<sequence>MATPIAHLRTTRDIEQHPPVVHKPVISSGFATLDRVLPGGGWQIGMVADVLRSPFGGEMALLLPLLATLTQQAKQVYLLAPPYIPYAPALQAAGVDLAHLIWLDPPTSQAGLWATEQIAREPGGAIISWLTHAPSDPQCQRLMRANELGQNVLILIRPLERQLTPTPFKLRLSVSPLPDGTEVQILKRQGAPVVQPIFLQRQDDVVASTVFPVPAARHNRPSLVAC</sequence>
<dbReference type="SUPFAM" id="SSF52540">
    <property type="entry name" value="P-loop containing nucleoside triphosphate hydrolases"/>
    <property type="match status" value="1"/>
</dbReference>
<gene>
    <name evidence="1" type="ORF">HNQ59_003781</name>
</gene>
<evidence type="ECO:0000313" key="1">
    <source>
        <dbReference type="EMBL" id="MBB5020461.1"/>
    </source>
</evidence>
<keyword evidence="2" id="KW-1185">Reference proteome</keyword>
<reference evidence="1 2" key="1">
    <citation type="submission" date="2020-08" db="EMBL/GenBank/DDBJ databases">
        <title>Genomic Encyclopedia of Type Strains, Phase IV (KMG-IV): sequencing the most valuable type-strain genomes for metagenomic binning, comparative biology and taxonomic classification.</title>
        <authorList>
            <person name="Goeker M."/>
        </authorList>
    </citation>
    <scope>NUCLEOTIDE SEQUENCE [LARGE SCALE GENOMIC DNA]</scope>
    <source>
        <strain evidence="1 2">DSM 27165</strain>
    </source>
</reference>
<dbReference type="AlphaFoldDB" id="A0A840MZ86"/>
<evidence type="ECO:0000313" key="2">
    <source>
        <dbReference type="Proteomes" id="UP000575898"/>
    </source>
</evidence>
<name>A0A840MZ86_9PROT</name>
<protein>
    <submittedName>
        <fullName evidence="1">Cell division inhibitor SulA</fullName>
    </submittedName>
</protein>
<organism evidence="1 2">
    <name type="scientific">Chitinivorax tropicus</name>
    <dbReference type="NCBI Taxonomy" id="714531"/>
    <lineage>
        <taxon>Bacteria</taxon>
        <taxon>Pseudomonadati</taxon>
        <taxon>Pseudomonadota</taxon>
        <taxon>Betaproteobacteria</taxon>
        <taxon>Chitinivorax</taxon>
    </lineage>
</organism>
<dbReference type="Gene3D" id="3.40.50.300">
    <property type="entry name" value="P-loop containing nucleotide triphosphate hydrolases"/>
    <property type="match status" value="1"/>
</dbReference>
<dbReference type="Proteomes" id="UP000575898">
    <property type="component" value="Unassembled WGS sequence"/>
</dbReference>
<proteinExistence type="predicted"/>
<accession>A0A840MZ86</accession>
<comment type="caution">
    <text evidence="1">The sequence shown here is derived from an EMBL/GenBank/DDBJ whole genome shotgun (WGS) entry which is preliminary data.</text>
</comment>
<dbReference type="RefSeq" id="WP_184041853.1">
    <property type="nucleotide sequence ID" value="NZ_JACHHY010000036.1"/>
</dbReference>
<dbReference type="InterPro" id="IPR027417">
    <property type="entry name" value="P-loop_NTPase"/>
</dbReference>